<evidence type="ECO:0000256" key="4">
    <source>
        <dbReference type="ARBA" id="ARBA00022960"/>
    </source>
</evidence>
<feature type="transmembrane region" description="Helical" evidence="10">
    <location>
        <begin position="451"/>
        <end position="472"/>
    </location>
</feature>
<evidence type="ECO:0000256" key="10">
    <source>
        <dbReference type="SAM" id="Phobius"/>
    </source>
</evidence>
<dbReference type="GO" id="GO:0008360">
    <property type="term" value="P:regulation of cell shape"/>
    <property type="evidence" value="ECO:0007669"/>
    <property type="project" value="UniProtKB-KW"/>
</dbReference>
<dbReference type="InterPro" id="IPR051050">
    <property type="entry name" value="Lipid_II_flippase_MurJ/MviN"/>
</dbReference>
<sequence length="497" mass="54446">MSSTLIILAITVASFLLGFLRDLLIARQFGVSWEADLIFVALILPVFFESFFGLALRDAMIPYLQRIRDRCNAQYEQVGRWLYWRIGLFGLLLSVIGVLASPWLMHALAPGWSDEQVETGKLVFAVGTLLICVQAILYCQGALLNLDRIFILPMTRTLMLNLGAILAIVILQPSGIALFTGMLLPQVLLIVIQHRRLGYLSQRSVAMEKPEGSPFAVTFAPVLLAAGAQQGCMLAERFFASLLAEGNITMLSFSYRIVTIPLTLYALSILAMIFPELTRSWNEGNADKYAALMRKALLGTLLFLVPASVVLFSYSEPVVKVLLERGAFGAEQSAATATLVVAYALGLPWMGLALLWGRALLSQQRAKTFLYATLASSFITVALDACLYQPFGAQGLAYSFTTGAFLQALFMAVALYRHSLAGLHLSLLLRWFSAGSAVALLSFLLPKPVGLLELIVSISVAMLGFLVLLLVLGERDLFRRGYWARGNAVTERAEPTS</sequence>
<feature type="transmembrane region" description="Helical" evidence="10">
    <location>
        <begin position="369"/>
        <end position="391"/>
    </location>
</feature>
<comment type="subcellular location">
    <subcellularLocation>
        <location evidence="1">Cell membrane</location>
        <topology evidence="1">Multi-pass membrane protein</topology>
    </subcellularLocation>
</comment>
<dbReference type="Pfam" id="PF03023">
    <property type="entry name" value="MurJ"/>
    <property type="match status" value="1"/>
</dbReference>
<evidence type="ECO:0000313" key="11">
    <source>
        <dbReference type="EMBL" id="ALZ86435.1"/>
    </source>
</evidence>
<dbReference type="GO" id="GO:0009252">
    <property type="term" value="P:peptidoglycan biosynthetic process"/>
    <property type="evidence" value="ECO:0007669"/>
    <property type="project" value="UniProtKB-KW"/>
</dbReference>
<protein>
    <submittedName>
        <fullName evidence="11">Virulence factor</fullName>
    </submittedName>
</protein>
<dbReference type="PRINTS" id="PR01806">
    <property type="entry name" value="VIRFACTRMVIN"/>
</dbReference>
<dbReference type="EMBL" id="CP013987">
    <property type="protein sequence ID" value="ALZ86435.1"/>
    <property type="molecule type" value="Genomic_DNA"/>
</dbReference>
<comment type="function">
    <text evidence="8">Involved in peptidoglycan biosynthesis. Transports lipid-linked peptidoglycan precursors from the inner to the outer leaflet of the cytoplasmic membrane.</text>
</comment>
<keyword evidence="2" id="KW-1003">Cell membrane</keyword>
<feature type="transmembrane region" description="Helical" evidence="10">
    <location>
        <begin position="37"/>
        <end position="60"/>
    </location>
</feature>
<comment type="similarity">
    <text evidence="9">Belongs to the MurJ/MviN family.</text>
</comment>
<feature type="transmembrane region" description="Helical" evidence="10">
    <location>
        <begin position="81"/>
        <end position="104"/>
    </location>
</feature>
<dbReference type="PANTHER" id="PTHR47019">
    <property type="entry name" value="LIPID II FLIPPASE MURJ"/>
    <property type="match status" value="1"/>
</dbReference>
<accession>A0A0U4WU99</accession>
<keyword evidence="6 10" id="KW-1133">Transmembrane helix</keyword>
<dbReference type="GO" id="GO:0005886">
    <property type="term" value="C:plasma membrane"/>
    <property type="evidence" value="ECO:0007669"/>
    <property type="project" value="UniProtKB-SubCell"/>
</dbReference>
<dbReference type="GO" id="GO:0015648">
    <property type="term" value="F:lipid-linked peptidoglycan transporter activity"/>
    <property type="evidence" value="ECO:0007669"/>
    <property type="project" value="TreeGrafter"/>
</dbReference>
<reference evidence="11 12" key="1">
    <citation type="submission" date="2016-01" db="EMBL/GenBank/DDBJ databases">
        <title>Annotation of Pseudomonas oryzihabitans USDA-ARS-USMARC-56511.</title>
        <authorList>
            <person name="Harhay G.P."/>
            <person name="Harhay D.M."/>
            <person name="Smith T.P.L."/>
            <person name="Bono J.L."/>
            <person name="Heaton M.P."/>
            <person name="Clawson M.L."/>
            <person name="Chitko-Mckown C.G."/>
            <person name="Capik S.F."/>
            <person name="DeDonder K.D."/>
            <person name="Apley M.D."/>
            <person name="Lubbers B.V."/>
            <person name="White B.J."/>
            <person name="Larson R.L."/>
        </authorList>
    </citation>
    <scope>NUCLEOTIDE SEQUENCE [LARGE SCALE GENOMIC DNA]</scope>
    <source>
        <strain evidence="11 12">USDA-ARS-USMARC-56511</strain>
    </source>
</reference>
<feature type="transmembrane region" description="Helical" evidence="10">
    <location>
        <begin position="124"/>
        <end position="146"/>
    </location>
</feature>
<feature type="transmembrane region" description="Helical" evidence="10">
    <location>
        <begin position="253"/>
        <end position="275"/>
    </location>
</feature>
<feature type="transmembrane region" description="Helical" evidence="10">
    <location>
        <begin position="158"/>
        <end position="179"/>
    </location>
</feature>
<evidence type="ECO:0000256" key="2">
    <source>
        <dbReference type="ARBA" id="ARBA00022475"/>
    </source>
</evidence>
<evidence type="ECO:0000256" key="9">
    <source>
        <dbReference type="ARBA" id="ARBA00061532"/>
    </source>
</evidence>
<evidence type="ECO:0000256" key="3">
    <source>
        <dbReference type="ARBA" id="ARBA00022692"/>
    </source>
</evidence>
<organism evidence="11 12">
    <name type="scientific">Pseudomonas oryzihabitans</name>
    <dbReference type="NCBI Taxonomy" id="47885"/>
    <lineage>
        <taxon>Bacteria</taxon>
        <taxon>Pseudomonadati</taxon>
        <taxon>Pseudomonadota</taxon>
        <taxon>Gammaproteobacteria</taxon>
        <taxon>Pseudomonadales</taxon>
        <taxon>Pseudomonadaceae</taxon>
        <taxon>Pseudomonas</taxon>
    </lineage>
</organism>
<evidence type="ECO:0000256" key="8">
    <source>
        <dbReference type="ARBA" id="ARBA00060041"/>
    </source>
</evidence>
<dbReference type="Proteomes" id="UP000064137">
    <property type="component" value="Chromosome"/>
</dbReference>
<evidence type="ECO:0000256" key="7">
    <source>
        <dbReference type="ARBA" id="ARBA00023136"/>
    </source>
</evidence>
<feature type="transmembrane region" description="Helical" evidence="10">
    <location>
        <begin position="334"/>
        <end position="357"/>
    </location>
</feature>
<keyword evidence="7 10" id="KW-0472">Membrane</keyword>
<gene>
    <name evidence="11" type="ORF">APT59_20315</name>
</gene>
<keyword evidence="3 10" id="KW-0812">Transmembrane</keyword>
<evidence type="ECO:0000256" key="1">
    <source>
        <dbReference type="ARBA" id="ARBA00004651"/>
    </source>
</evidence>
<dbReference type="InterPro" id="IPR004268">
    <property type="entry name" value="MurJ"/>
</dbReference>
<dbReference type="RefSeq" id="WP_059316495.1">
    <property type="nucleotide sequence ID" value="NZ_CP013987.1"/>
</dbReference>
<evidence type="ECO:0000313" key="12">
    <source>
        <dbReference type="Proteomes" id="UP000064137"/>
    </source>
</evidence>
<feature type="transmembrane region" description="Helical" evidence="10">
    <location>
        <begin position="428"/>
        <end position="445"/>
    </location>
</feature>
<keyword evidence="4" id="KW-0133">Cell shape</keyword>
<proteinExistence type="inferred from homology"/>
<evidence type="ECO:0000256" key="5">
    <source>
        <dbReference type="ARBA" id="ARBA00022984"/>
    </source>
</evidence>
<dbReference type="OrthoDB" id="6770986at2"/>
<dbReference type="KEGG" id="por:APT59_20315"/>
<dbReference type="GO" id="GO:0034204">
    <property type="term" value="P:lipid translocation"/>
    <property type="evidence" value="ECO:0007669"/>
    <property type="project" value="TreeGrafter"/>
</dbReference>
<feature type="transmembrane region" description="Helical" evidence="10">
    <location>
        <begin position="397"/>
        <end position="416"/>
    </location>
</feature>
<dbReference type="PANTHER" id="PTHR47019:SF1">
    <property type="entry name" value="LIPID II FLIPPASE MURJ"/>
    <property type="match status" value="1"/>
</dbReference>
<feature type="transmembrane region" description="Helical" evidence="10">
    <location>
        <begin position="296"/>
        <end position="314"/>
    </location>
</feature>
<keyword evidence="5" id="KW-0573">Peptidoglycan synthesis</keyword>
<name>A0A0U4WU99_9PSED</name>
<evidence type="ECO:0000256" key="6">
    <source>
        <dbReference type="ARBA" id="ARBA00022989"/>
    </source>
</evidence>
<dbReference type="AlphaFoldDB" id="A0A0U4WU99"/>